<evidence type="ECO:0000259" key="15">
    <source>
        <dbReference type="PROSITE" id="PS50109"/>
    </source>
</evidence>
<evidence type="ECO:0000259" key="16">
    <source>
        <dbReference type="PROSITE" id="PS50885"/>
    </source>
</evidence>
<dbReference type="STRING" id="1385514.N782_20740"/>
<name>A0A0A2T600_9BACI</name>
<dbReference type="Gene3D" id="3.30.565.10">
    <property type="entry name" value="Histidine kinase-like ATPase, C-terminal domain"/>
    <property type="match status" value="1"/>
</dbReference>
<dbReference type="SMART" id="SM00304">
    <property type="entry name" value="HAMP"/>
    <property type="match status" value="1"/>
</dbReference>
<dbReference type="AlphaFoldDB" id="A0A0A2T600"/>
<dbReference type="SUPFAM" id="SSF55874">
    <property type="entry name" value="ATPase domain of HSP90 chaperone/DNA topoisomerase II/histidine kinase"/>
    <property type="match status" value="1"/>
</dbReference>
<organism evidence="17 18">
    <name type="scientific">Pontibacillus yanchengensis Y32</name>
    <dbReference type="NCBI Taxonomy" id="1385514"/>
    <lineage>
        <taxon>Bacteria</taxon>
        <taxon>Bacillati</taxon>
        <taxon>Bacillota</taxon>
        <taxon>Bacilli</taxon>
        <taxon>Bacillales</taxon>
        <taxon>Bacillaceae</taxon>
        <taxon>Pontibacillus</taxon>
    </lineage>
</organism>
<keyword evidence="7 14" id="KW-0812">Transmembrane</keyword>
<dbReference type="GO" id="GO:0005886">
    <property type="term" value="C:plasma membrane"/>
    <property type="evidence" value="ECO:0007669"/>
    <property type="project" value="UniProtKB-SubCell"/>
</dbReference>
<evidence type="ECO:0000256" key="2">
    <source>
        <dbReference type="ARBA" id="ARBA00004651"/>
    </source>
</evidence>
<evidence type="ECO:0000256" key="12">
    <source>
        <dbReference type="ARBA" id="ARBA00023012"/>
    </source>
</evidence>
<evidence type="ECO:0000256" key="8">
    <source>
        <dbReference type="ARBA" id="ARBA00022741"/>
    </source>
</evidence>
<sequence>MWMRKWLTTLAPKGFLWKLTALNVMIITLFIVLSGLAMYNTACFLVESMGSLNNEKQVYFNSTLLQYLWLFSLIAILIGSIVHYLLTKKLVSPIKELIESTKSLKEGSYPDPIQVSSKDEMTEFVEHFNELIQQLKVNEYHRKKFVSDLSHELRTPLSNLNGYLNALQKGVINGDSSLYHSLYNESQRLTKMMNQLEQLKEWDYASYNTVAEKESVDISSLMNQCVSMFQWSLNEQQIEIEVNMSSRVLSLNIEGIQQVLTNLMDNAIRYYEGNSPIYISGTEKKDSYFISITGPGKSISEEQQQAIFERFFRTDPSRSRETGGSGLGLAITKEIIEHHNGEIGLQTDGDVHSFWISLPLR</sequence>
<proteinExistence type="predicted"/>
<protein>
    <recommendedName>
        <fullName evidence="3">histidine kinase</fullName>
        <ecNumber evidence="3">2.7.13.3</ecNumber>
    </recommendedName>
</protein>
<keyword evidence="4" id="KW-1003">Cell membrane</keyword>
<keyword evidence="8" id="KW-0547">Nucleotide-binding</keyword>
<feature type="domain" description="HAMP" evidence="16">
    <location>
        <begin position="88"/>
        <end position="140"/>
    </location>
</feature>
<comment type="caution">
    <text evidence="17">The sequence shown here is derived from an EMBL/GenBank/DDBJ whole genome shotgun (WGS) entry which is preliminary data.</text>
</comment>
<dbReference type="InterPro" id="IPR004358">
    <property type="entry name" value="Sig_transdc_His_kin-like_C"/>
</dbReference>
<dbReference type="GO" id="GO:0000155">
    <property type="term" value="F:phosphorelay sensor kinase activity"/>
    <property type="evidence" value="ECO:0007669"/>
    <property type="project" value="InterPro"/>
</dbReference>
<evidence type="ECO:0000256" key="9">
    <source>
        <dbReference type="ARBA" id="ARBA00022777"/>
    </source>
</evidence>
<evidence type="ECO:0000256" key="4">
    <source>
        <dbReference type="ARBA" id="ARBA00022475"/>
    </source>
</evidence>
<keyword evidence="10" id="KW-0067">ATP-binding</keyword>
<keyword evidence="18" id="KW-1185">Reference proteome</keyword>
<dbReference type="PRINTS" id="PR00344">
    <property type="entry name" value="BCTRLSENSOR"/>
</dbReference>
<evidence type="ECO:0000256" key="13">
    <source>
        <dbReference type="ARBA" id="ARBA00023136"/>
    </source>
</evidence>
<evidence type="ECO:0000256" key="3">
    <source>
        <dbReference type="ARBA" id="ARBA00012438"/>
    </source>
</evidence>
<dbReference type="PROSITE" id="PS50109">
    <property type="entry name" value="HIS_KIN"/>
    <property type="match status" value="1"/>
</dbReference>
<dbReference type="SMART" id="SM00388">
    <property type="entry name" value="HisKA"/>
    <property type="match status" value="1"/>
</dbReference>
<dbReference type="Pfam" id="PF00672">
    <property type="entry name" value="HAMP"/>
    <property type="match status" value="1"/>
</dbReference>
<evidence type="ECO:0000256" key="11">
    <source>
        <dbReference type="ARBA" id="ARBA00022989"/>
    </source>
</evidence>
<dbReference type="FunFam" id="3.30.565.10:FF:000006">
    <property type="entry name" value="Sensor histidine kinase WalK"/>
    <property type="match status" value="1"/>
</dbReference>
<dbReference type="InterPro" id="IPR003661">
    <property type="entry name" value="HisK_dim/P_dom"/>
</dbReference>
<feature type="domain" description="Histidine kinase" evidence="15">
    <location>
        <begin position="148"/>
        <end position="361"/>
    </location>
</feature>
<dbReference type="CDD" id="cd00082">
    <property type="entry name" value="HisKA"/>
    <property type="match status" value="1"/>
</dbReference>
<dbReference type="Pfam" id="PF02518">
    <property type="entry name" value="HATPase_c"/>
    <property type="match status" value="1"/>
</dbReference>
<dbReference type="SMART" id="SM00387">
    <property type="entry name" value="HATPase_c"/>
    <property type="match status" value="1"/>
</dbReference>
<dbReference type="InterPro" id="IPR036097">
    <property type="entry name" value="HisK_dim/P_sf"/>
</dbReference>
<dbReference type="PROSITE" id="PS50885">
    <property type="entry name" value="HAMP"/>
    <property type="match status" value="1"/>
</dbReference>
<evidence type="ECO:0000256" key="10">
    <source>
        <dbReference type="ARBA" id="ARBA00022840"/>
    </source>
</evidence>
<dbReference type="Pfam" id="PF00512">
    <property type="entry name" value="HisKA"/>
    <property type="match status" value="1"/>
</dbReference>
<dbReference type="InterPro" id="IPR003594">
    <property type="entry name" value="HATPase_dom"/>
</dbReference>
<reference evidence="17 18" key="1">
    <citation type="journal article" date="2015" name="Stand. Genomic Sci.">
        <title>High quality draft genome sequence of the moderately halophilic bacterium Pontibacillus yanchengensis Y32(T) and comparison among Pontibacillus genomes.</title>
        <authorList>
            <person name="Huang J."/>
            <person name="Qiao Z.X."/>
            <person name="Tang J.W."/>
            <person name="Wang G."/>
        </authorList>
    </citation>
    <scope>NUCLEOTIDE SEQUENCE [LARGE SCALE GENOMIC DNA]</scope>
    <source>
        <strain evidence="17 18">Y32</strain>
    </source>
</reference>
<dbReference type="eggNOG" id="COG5002">
    <property type="taxonomic scope" value="Bacteria"/>
</dbReference>
<dbReference type="InterPro" id="IPR036890">
    <property type="entry name" value="HATPase_C_sf"/>
</dbReference>
<keyword evidence="9 17" id="KW-0418">Kinase</keyword>
<evidence type="ECO:0000256" key="1">
    <source>
        <dbReference type="ARBA" id="ARBA00000085"/>
    </source>
</evidence>
<evidence type="ECO:0000313" key="17">
    <source>
        <dbReference type="EMBL" id="KGP71237.1"/>
    </source>
</evidence>
<dbReference type="PANTHER" id="PTHR45528">
    <property type="entry name" value="SENSOR HISTIDINE KINASE CPXA"/>
    <property type="match status" value="1"/>
</dbReference>
<dbReference type="PANTHER" id="PTHR45528:SF1">
    <property type="entry name" value="SENSOR HISTIDINE KINASE CPXA"/>
    <property type="match status" value="1"/>
</dbReference>
<comment type="subcellular location">
    <subcellularLocation>
        <location evidence="2">Cell membrane</location>
        <topology evidence="2">Multi-pass membrane protein</topology>
    </subcellularLocation>
</comment>
<keyword evidence="6" id="KW-0808">Transferase</keyword>
<dbReference type="SUPFAM" id="SSF47384">
    <property type="entry name" value="Homodimeric domain of signal transducing histidine kinase"/>
    <property type="match status" value="1"/>
</dbReference>
<dbReference type="Gene3D" id="1.10.287.130">
    <property type="match status" value="1"/>
</dbReference>
<dbReference type="Proteomes" id="UP000030147">
    <property type="component" value="Unassembled WGS sequence"/>
</dbReference>
<feature type="transmembrane region" description="Helical" evidence="14">
    <location>
        <begin position="21"/>
        <end position="47"/>
    </location>
</feature>
<accession>A0A0A2T600</accession>
<dbReference type="Gene3D" id="6.10.340.10">
    <property type="match status" value="1"/>
</dbReference>
<keyword evidence="11 14" id="KW-1133">Transmembrane helix</keyword>
<evidence type="ECO:0000256" key="14">
    <source>
        <dbReference type="SAM" id="Phobius"/>
    </source>
</evidence>
<feature type="transmembrane region" description="Helical" evidence="14">
    <location>
        <begin position="67"/>
        <end position="86"/>
    </location>
</feature>
<keyword evidence="13 14" id="KW-0472">Membrane</keyword>
<comment type="catalytic activity">
    <reaction evidence="1">
        <text>ATP + protein L-histidine = ADP + protein N-phospho-L-histidine.</text>
        <dbReference type="EC" id="2.7.13.3"/>
    </reaction>
</comment>
<dbReference type="EMBL" id="AVBF01000075">
    <property type="protein sequence ID" value="KGP71237.1"/>
    <property type="molecule type" value="Genomic_DNA"/>
</dbReference>
<dbReference type="CDD" id="cd06225">
    <property type="entry name" value="HAMP"/>
    <property type="match status" value="1"/>
</dbReference>
<keyword evidence="12" id="KW-0902">Two-component regulatory system</keyword>
<dbReference type="EC" id="2.7.13.3" evidence="3"/>
<evidence type="ECO:0000256" key="6">
    <source>
        <dbReference type="ARBA" id="ARBA00022679"/>
    </source>
</evidence>
<dbReference type="InterPro" id="IPR050398">
    <property type="entry name" value="HssS/ArlS-like"/>
</dbReference>
<dbReference type="SUPFAM" id="SSF158472">
    <property type="entry name" value="HAMP domain-like"/>
    <property type="match status" value="1"/>
</dbReference>
<evidence type="ECO:0000256" key="7">
    <source>
        <dbReference type="ARBA" id="ARBA00022692"/>
    </source>
</evidence>
<dbReference type="InterPro" id="IPR005467">
    <property type="entry name" value="His_kinase_dom"/>
</dbReference>
<gene>
    <name evidence="17" type="ORF">N782_20740</name>
</gene>
<evidence type="ECO:0000313" key="18">
    <source>
        <dbReference type="Proteomes" id="UP000030147"/>
    </source>
</evidence>
<keyword evidence="5" id="KW-0597">Phosphoprotein</keyword>
<dbReference type="InterPro" id="IPR003660">
    <property type="entry name" value="HAMP_dom"/>
</dbReference>
<evidence type="ECO:0000256" key="5">
    <source>
        <dbReference type="ARBA" id="ARBA00022553"/>
    </source>
</evidence>
<dbReference type="GO" id="GO:0005524">
    <property type="term" value="F:ATP binding"/>
    <property type="evidence" value="ECO:0007669"/>
    <property type="project" value="UniProtKB-KW"/>
</dbReference>